<comment type="similarity">
    <text evidence="1">Belongs to the thioesterase family.</text>
</comment>
<evidence type="ECO:0000313" key="5">
    <source>
        <dbReference type="Proteomes" id="UP001206206"/>
    </source>
</evidence>
<dbReference type="EMBL" id="JANFNH010000015">
    <property type="protein sequence ID" value="MCQ4043395.1"/>
    <property type="molecule type" value="Genomic_DNA"/>
</dbReference>
<evidence type="ECO:0000313" key="4">
    <source>
        <dbReference type="EMBL" id="MCQ4043395.1"/>
    </source>
</evidence>
<comment type="caution">
    <text evidence="4">The sequence shown here is derived from an EMBL/GenBank/DDBJ whole genome shotgun (WGS) entry which is preliminary data.</text>
</comment>
<name>A0ABT1PGF6_9ACTN</name>
<proteinExistence type="inferred from homology"/>
<dbReference type="Proteomes" id="UP001206206">
    <property type="component" value="Unassembled WGS sequence"/>
</dbReference>
<protein>
    <submittedName>
        <fullName evidence="4">Alpha/beta fold hydrolase</fullName>
    </submittedName>
</protein>
<reference evidence="4 5" key="1">
    <citation type="submission" date="2022-06" db="EMBL/GenBank/DDBJ databases">
        <title>Draft genome sequence of type strain Streptomyces rubrisoli DSM 42083.</title>
        <authorList>
            <person name="Duangmal K."/>
            <person name="Klaysubun C."/>
        </authorList>
    </citation>
    <scope>NUCLEOTIDE SEQUENCE [LARGE SCALE GENOMIC DNA]</scope>
    <source>
        <strain evidence="4 5">DSM 42083</strain>
    </source>
</reference>
<dbReference type="PANTHER" id="PTHR11487:SF0">
    <property type="entry name" value="S-ACYL FATTY ACID SYNTHASE THIOESTERASE, MEDIUM CHAIN"/>
    <property type="match status" value="1"/>
</dbReference>
<sequence>MWVREFHPAPPGAATLTCLPHAGGSASFYFPVSRQLSPALAVRAVQYPGRQDRLKEPCAEDLLALARKVFEVLRPISGARPALFGHSMGAVLAFEVARMLEREAGVVPAHLFVSGRRAPSIHRQELVHQRDDAGLIAEVRSLAGTDSQVLADEEILRMALPAIRGDYRAIETYVYQPGPPLSCPITSFIGDVDPRVTIEDAQAWREHTSGEFDLKVFSGGHFYLNTHREAVCDQISGKLLAADSHWPGA</sequence>
<evidence type="ECO:0000256" key="2">
    <source>
        <dbReference type="ARBA" id="ARBA00022801"/>
    </source>
</evidence>
<organism evidence="4 5">
    <name type="scientific">Streptantibioticus rubrisoli</name>
    <dbReference type="NCBI Taxonomy" id="1387313"/>
    <lineage>
        <taxon>Bacteria</taxon>
        <taxon>Bacillati</taxon>
        <taxon>Actinomycetota</taxon>
        <taxon>Actinomycetes</taxon>
        <taxon>Kitasatosporales</taxon>
        <taxon>Streptomycetaceae</taxon>
        <taxon>Streptantibioticus</taxon>
    </lineage>
</organism>
<dbReference type="SUPFAM" id="SSF53474">
    <property type="entry name" value="alpha/beta-Hydrolases"/>
    <property type="match status" value="1"/>
</dbReference>
<dbReference type="PANTHER" id="PTHR11487">
    <property type="entry name" value="THIOESTERASE"/>
    <property type="match status" value="1"/>
</dbReference>
<dbReference type="InterPro" id="IPR001031">
    <property type="entry name" value="Thioesterase"/>
</dbReference>
<keyword evidence="5" id="KW-1185">Reference proteome</keyword>
<gene>
    <name evidence="4" type="ORF">NON19_15515</name>
</gene>
<dbReference type="GO" id="GO:0016787">
    <property type="term" value="F:hydrolase activity"/>
    <property type="evidence" value="ECO:0007669"/>
    <property type="project" value="UniProtKB-KW"/>
</dbReference>
<dbReference type="Pfam" id="PF00975">
    <property type="entry name" value="Thioesterase"/>
    <property type="match status" value="1"/>
</dbReference>
<accession>A0ABT1PGF6</accession>
<evidence type="ECO:0000256" key="1">
    <source>
        <dbReference type="ARBA" id="ARBA00007169"/>
    </source>
</evidence>
<feature type="domain" description="Thioesterase TesA-like" evidence="3">
    <location>
        <begin position="17"/>
        <end position="239"/>
    </location>
</feature>
<dbReference type="Gene3D" id="3.40.50.1820">
    <property type="entry name" value="alpha/beta hydrolase"/>
    <property type="match status" value="1"/>
</dbReference>
<keyword evidence="2 4" id="KW-0378">Hydrolase</keyword>
<evidence type="ECO:0000259" key="3">
    <source>
        <dbReference type="SMART" id="SM00824"/>
    </source>
</evidence>
<dbReference type="SMART" id="SM00824">
    <property type="entry name" value="PKS_TE"/>
    <property type="match status" value="1"/>
</dbReference>
<dbReference type="InterPro" id="IPR029058">
    <property type="entry name" value="AB_hydrolase_fold"/>
</dbReference>
<dbReference type="InterPro" id="IPR012223">
    <property type="entry name" value="TEII"/>
</dbReference>
<dbReference type="InterPro" id="IPR020802">
    <property type="entry name" value="TesA-like"/>
</dbReference>